<dbReference type="InterPro" id="IPR000387">
    <property type="entry name" value="Tyr_Pase_dom"/>
</dbReference>
<dbReference type="InterPro" id="IPR000242">
    <property type="entry name" value="PTP_cat"/>
</dbReference>
<dbReference type="PROSITE" id="PS50056">
    <property type="entry name" value="TYR_PHOSPHATASE_2"/>
    <property type="match status" value="1"/>
</dbReference>
<dbReference type="PANTHER" id="PTHR46163">
    <property type="entry name" value="TYROSINE-PROTEIN PHOSPHATASE-RELATED"/>
    <property type="match status" value="1"/>
</dbReference>
<dbReference type="InterPro" id="IPR016130">
    <property type="entry name" value="Tyr_Pase_AS"/>
</dbReference>
<dbReference type="WBParaSite" id="PEQ_0000952101-mRNA-1">
    <property type="protein sequence ID" value="PEQ_0000952101-mRNA-1"/>
    <property type="gene ID" value="PEQ_0000952101"/>
</dbReference>
<protein>
    <submittedName>
        <fullName evidence="4">Uncharacterized protein</fullName>
    </submittedName>
</protein>
<feature type="domain" description="Tyrosine-protein phosphatase" evidence="1">
    <location>
        <begin position="36"/>
        <end position="119"/>
    </location>
</feature>
<dbReference type="PROSITE" id="PS00383">
    <property type="entry name" value="TYR_PHOSPHATASE_1"/>
    <property type="match status" value="1"/>
</dbReference>
<feature type="domain" description="Tyrosine specific protein phosphatases" evidence="2">
    <location>
        <begin position="36"/>
        <end position="120"/>
    </location>
</feature>
<reference evidence="4" key="1">
    <citation type="submission" date="2022-11" db="UniProtKB">
        <authorList>
            <consortium name="WormBaseParasite"/>
        </authorList>
    </citation>
    <scope>IDENTIFICATION</scope>
</reference>
<dbReference type="Proteomes" id="UP000887564">
    <property type="component" value="Unplaced"/>
</dbReference>
<dbReference type="SUPFAM" id="SSF52799">
    <property type="entry name" value="(Phosphotyrosine protein) phosphatases II"/>
    <property type="match status" value="1"/>
</dbReference>
<name>A0A914S5L0_PAREQ</name>
<dbReference type="AlphaFoldDB" id="A0A914S5L0"/>
<dbReference type="PANTHER" id="PTHR46163:SF5">
    <property type="entry name" value="TYROSINE-PROTEIN PHOSPHATASE"/>
    <property type="match status" value="1"/>
</dbReference>
<evidence type="ECO:0000259" key="2">
    <source>
        <dbReference type="PROSITE" id="PS50056"/>
    </source>
</evidence>
<organism evidence="3 4">
    <name type="scientific">Parascaris equorum</name>
    <name type="common">Equine roundworm</name>
    <dbReference type="NCBI Taxonomy" id="6256"/>
    <lineage>
        <taxon>Eukaryota</taxon>
        <taxon>Metazoa</taxon>
        <taxon>Ecdysozoa</taxon>
        <taxon>Nematoda</taxon>
        <taxon>Chromadorea</taxon>
        <taxon>Rhabditida</taxon>
        <taxon>Spirurina</taxon>
        <taxon>Ascaridomorpha</taxon>
        <taxon>Ascaridoidea</taxon>
        <taxon>Ascarididae</taxon>
        <taxon>Parascaris</taxon>
    </lineage>
</organism>
<dbReference type="Gene3D" id="3.90.190.10">
    <property type="entry name" value="Protein tyrosine phosphatase superfamily"/>
    <property type="match status" value="1"/>
</dbReference>
<proteinExistence type="predicted"/>
<sequence>MYNRCGLLHETVRALAPDETGVRVCVLIIKWKDGGKERSREIRHYQWIDWPDRGVPPCRLTAMPIVVHCSAGIGRTGAIVAIEYVLERLQTGLPCESMDQILKELRNQRPYTIQNDQSFSAISTEITCREHWKNEAMSNKGGDVVSLGELLQKRRRIEIDIE</sequence>
<dbReference type="SMART" id="SM00404">
    <property type="entry name" value="PTPc_motif"/>
    <property type="match status" value="1"/>
</dbReference>
<dbReference type="InterPro" id="IPR003595">
    <property type="entry name" value="Tyr_Pase_cat"/>
</dbReference>
<dbReference type="GO" id="GO:0004725">
    <property type="term" value="F:protein tyrosine phosphatase activity"/>
    <property type="evidence" value="ECO:0007669"/>
    <property type="project" value="InterPro"/>
</dbReference>
<dbReference type="PROSITE" id="PS50055">
    <property type="entry name" value="TYR_PHOSPHATASE_PTP"/>
    <property type="match status" value="1"/>
</dbReference>
<dbReference type="Pfam" id="PF00102">
    <property type="entry name" value="Y_phosphatase"/>
    <property type="match status" value="1"/>
</dbReference>
<dbReference type="InterPro" id="IPR052782">
    <property type="entry name" value="Oocyte-zygote_transition_reg"/>
</dbReference>
<evidence type="ECO:0000313" key="3">
    <source>
        <dbReference type="Proteomes" id="UP000887564"/>
    </source>
</evidence>
<dbReference type="InterPro" id="IPR029021">
    <property type="entry name" value="Prot-tyrosine_phosphatase-like"/>
</dbReference>
<evidence type="ECO:0000259" key="1">
    <source>
        <dbReference type="PROSITE" id="PS50055"/>
    </source>
</evidence>
<keyword evidence="3" id="KW-1185">Reference proteome</keyword>
<evidence type="ECO:0000313" key="4">
    <source>
        <dbReference type="WBParaSite" id="PEQ_0000952101-mRNA-1"/>
    </source>
</evidence>
<accession>A0A914S5L0</accession>